<dbReference type="EMBL" id="CP147404">
    <property type="protein sequence ID" value="WXB92171.1"/>
    <property type="molecule type" value="Genomic_DNA"/>
</dbReference>
<dbReference type="Pfam" id="PF12867">
    <property type="entry name" value="DinB_2"/>
    <property type="match status" value="1"/>
</dbReference>
<dbReference type="GO" id="GO:0016787">
    <property type="term" value="F:hydrolase activity"/>
    <property type="evidence" value="ECO:0007669"/>
    <property type="project" value="UniProtKB-KW"/>
</dbReference>
<dbReference type="InterPro" id="IPR034660">
    <property type="entry name" value="DinB/YfiT-like"/>
</dbReference>
<proteinExistence type="predicted"/>
<dbReference type="Proteomes" id="UP001387364">
    <property type="component" value="Chromosome"/>
</dbReference>
<name>A0ABZ2N394_9BACI</name>
<protein>
    <submittedName>
        <fullName evidence="2">Metal-dependent hydrolase</fullName>
    </submittedName>
</protein>
<evidence type="ECO:0000313" key="3">
    <source>
        <dbReference type="Proteomes" id="UP001387364"/>
    </source>
</evidence>
<dbReference type="RefSeq" id="WP_338750399.1">
    <property type="nucleotide sequence ID" value="NZ_CP147404.1"/>
</dbReference>
<dbReference type="NCBIfam" id="NF009807">
    <property type="entry name" value="PRK13291.1"/>
    <property type="match status" value="1"/>
</dbReference>
<evidence type="ECO:0000259" key="1">
    <source>
        <dbReference type="Pfam" id="PF12867"/>
    </source>
</evidence>
<dbReference type="InterPro" id="IPR024775">
    <property type="entry name" value="DinB-like"/>
</dbReference>
<gene>
    <name evidence="2" type="ORF">WDJ61_13025</name>
</gene>
<sequence>MKDERYPIGRFEYPQNILQEDIQYWINDITSLPSRLKSLTQDLSKEELAYTYRTGSWTILQLVHHIVDSHMNGYIRMKMALTEETPIIKTYEESKWAELNDYELPIKVSLTLLESLHAKWGYLLENLTTIQLKKQYMYPDENVMKIEQSIALYAWHGNHHLAHIQQALNI</sequence>
<evidence type="ECO:0000313" key="2">
    <source>
        <dbReference type="EMBL" id="WXB92171.1"/>
    </source>
</evidence>
<keyword evidence="2" id="KW-0378">Hydrolase</keyword>
<feature type="domain" description="DinB-like" evidence="1">
    <location>
        <begin position="33"/>
        <end position="164"/>
    </location>
</feature>
<organism evidence="2 3">
    <name type="scientific">Bacillus kandeliae</name>
    <dbReference type="NCBI Taxonomy" id="3129297"/>
    <lineage>
        <taxon>Bacteria</taxon>
        <taxon>Bacillati</taxon>
        <taxon>Bacillota</taxon>
        <taxon>Bacilli</taxon>
        <taxon>Bacillales</taxon>
        <taxon>Bacillaceae</taxon>
        <taxon>Bacillus</taxon>
    </lineage>
</organism>
<accession>A0ABZ2N394</accession>
<keyword evidence="3" id="KW-1185">Reference proteome</keyword>
<dbReference type="Gene3D" id="1.20.120.450">
    <property type="entry name" value="dinb family like domain"/>
    <property type="match status" value="1"/>
</dbReference>
<dbReference type="SUPFAM" id="SSF109854">
    <property type="entry name" value="DinB/YfiT-like putative metalloenzymes"/>
    <property type="match status" value="1"/>
</dbReference>
<reference evidence="2 3" key="1">
    <citation type="submission" date="2024-02" db="EMBL/GenBank/DDBJ databases">
        <title>Seven novel Bacillus-like species.</title>
        <authorList>
            <person name="Liu G."/>
        </authorList>
    </citation>
    <scope>NUCLEOTIDE SEQUENCE [LARGE SCALE GENOMIC DNA]</scope>
    <source>
        <strain evidence="2 3">FJAT-52991</strain>
    </source>
</reference>